<gene>
    <name evidence="2" type="ordered locus">sce9034</name>
</gene>
<evidence type="ECO:0000259" key="1">
    <source>
        <dbReference type="SMART" id="SM00849"/>
    </source>
</evidence>
<dbReference type="InterPro" id="IPR036866">
    <property type="entry name" value="RibonucZ/Hydroxyglut_hydro"/>
</dbReference>
<evidence type="ECO:0000313" key="2">
    <source>
        <dbReference type="EMBL" id="CAN99206.1"/>
    </source>
</evidence>
<dbReference type="PANTHER" id="PTHR46018:SF2">
    <property type="entry name" value="ZINC PHOSPHODIESTERASE ELAC PROTEIN 1"/>
    <property type="match status" value="1"/>
</dbReference>
<dbReference type="Gene3D" id="3.60.15.10">
    <property type="entry name" value="Ribonuclease Z/Hydroxyacylglutathione hydrolase-like"/>
    <property type="match status" value="1"/>
</dbReference>
<dbReference type="Pfam" id="PF12706">
    <property type="entry name" value="Lactamase_B_2"/>
    <property type="match status" value="1"/>
</dbReference>
<dbReference type="Proteomes" id="UP000002139">
    <property type="component" value="Chromosome"/>
</dbReference>
<feature type="domain" description="Metallo-beta-lactamase" evidence="1">
    <location>
        <begin position="26"/>
        <end position="217"/>
    </location>
</feature>
<dbReference type="SUPFAM" id="SSF56281">
    <property type="entry name" value="Metallo-hydrolase/oxidoreductase"/>
    <property type="match status" value="1"/>
</dbReference>
<dbReference type="AlphaFoldDB" id="A9G9M5"/>
<protein>
    <recommendedName>
        <fullName evidence="1">Metallo-beta-lactamase domain-containing protein</fullName>
    </recommendedName>
</protein>
<sequence>MMEIKFWGVRGSIASPGPETAAVGGNTSCVEVRCGSSRIILDAGTGVRKLGDALLREGPVEATVLLSHLHWDHIQGLPFFVPAYLPSSRLSIVGSAHGVGSLREVLSTQMAAPSFPVRMDELCAQIAVREARPGEAFDVGEVHVRIAKLNHPGGVLAYRVEHEGRSVVYATDTEHYACVDPALRALADGADVLIYDAQYTPEEYRGDGGRSKVGWGHSTYVAGAEIARACGARKLVLFHHDPQRTDAGVAEIERLSRELFPGSVAAREGLCIHVEALARAA</sequence>
<dbReference type="KEGG" id="scl:sce9034"/>
<dbReference type="PANTHER" id="PTHR46018">
    <property type="entry name" value="ZINC PHOSPHODIESTERASE ELAC PROTEIN 1"/>
    <property type="match status" value="1"/>
</dbReference>
<dbReference type="InterPro" id="IPR001279">
    <property type="entry name" value="Metallo-B-lactamas"/>
</dbReference>
<organism evidence="2 3">
    <name type="scientific">Sorangium cellulosum (strain So ce56)</name>
    <name type="common">Polyangium cellulosum (strain So ce56)</name>
    <dbReference type="NCBI Taxonomy" id="448385"/>
    <lineage>
        <taxon>Bacteria</taxon>
        <taxon>Pseudomonadati</taxon>
        <taxon>Myxococcota</taxon>
        <taxon>Polyangia</taxon>
        <taxon>Polyangiales</taxon>
        <taxon>Polyangiaceae</taxon>
        <taxon>Sorangium</taxon>
    </lineage>
</organism>
<evidence type="ECO:0000313" key="3">
    <source>
        <dbReference type="Proteomes" id="UP000002139"/>
    </source>
</evidence>
<reference evidence="2 3" key="1">
    <citation type="journal article" date="2007" name="Nat. Biotechnol.">
        <title>Complete genome sequence of the myxobacterium Sorangium cellulosum.</title>
        <authorList>
            <person name="Schneiker S."/>
            <person name="Perlova O."/>
            <person name="Kaiser O."/>
            <person name="Gerth K."/>
            <person name="Alici A."/>
            <person name="Altmeyer M.O."/>
            <person name="Bartels D."/>
            <person name="Bekel T."/>
            <person name="Beyer S."/>
            <person name="Bode E."/>
            <person name="Bode H.B."/>
            <person name="Bolten C.J."/>
            <person name="Choudhuri J.V."/>
            <person name="Doss S."/>
            <person name="Elnakady Y.A."/>
            <person name="Frank B."/>
            <person name="Gaigalat L."/>
            <person name="Goesmann A."/>
            <person name="Groeger C."/>
            <person name="Gross F."/>
            <person name="Jelsbak L."/>
            <person name="Jelsbak L."/>
            <person name="Kalinowski J."/>
            <person name="Kegler C."/>
            <person name="Knauber T."/>
            <person name="Konietzny S."/>
            <person name="Kopp M."/>
            <person name="Krause L."/>
            <person name="Krug D."/>
            <person name="Linke B."/>
            <person name="Mahmud T."/>
            <person name="Martinez-Arias R."/>
            <person name="McHardy A.C."/>
            <person name="Merai M."/>
            <person name="Meyer F."/>
            <person name="Mormann S."/>
            <person name="Munoz-Dorado J."/>
            <person name="Perez J."/>
            <person name="Pradella S."/>
            <person name="Rachid S."/>
            <person name="Raddatz G."/>
            <person name="Rosenau F."/>
            <person name="Rueckert C."/>
            <person name="Sasse F."/>
            <person name="Scharfe M."/>
            <person name="Schuster S.C."/>
            <person name="Suen G."/>
            <person name="Treuner-Lange A."/>
            <person name="Velicer G.J."/>
            <person name="Vorholter F.-J."/>
            <person name="Weissman K.J."/>
            <person name="Welch R.D."/>
            <person name="Wenzel S.C."/>
            <person name="Whitworth D.E."/>
            <person name="Wilhelm S."/>
            <person name="Wittmann C."/>
            <person name="Bloecker H."/>
            <person name="Puehler A."/>
            <person name="Mueller R."/>
        </authorList>
    </citation>
    <scope>NUCLEOTIDE SEQUENCE [LARGE SCALE GENOMIC DNA]</scope>
    <source>
        <strain evidence="3">So ce56</strain>
    </source>
</reference>
<dbReference type="RefSeq" id="WP_012241645.1">
    <property type="nucleotide sequence ID" value="NC_010162.1"/>
</dbReference>
<dbReference type="CDD" id="cd07715">
    <property type="entry name" value="TaR3-like_MBL-fold"/>
    <property type="match status" value="1"/>
</dbReference>
<dbReference type="SMART" id="SM00849">
    <property type="entry name" value="Lactamase_B"/>
    <property type="match status" value="1"/>
</dbReference>
<accession>A9G9M5</accession>
<dbReference type="EMBL" id="AM746676">
    <property type="protein sequence ID" value="CAN99206.1"/>
    <property type="molecule type" value="Genomic_DNA"/>
</dbReference>
<dbReference type="STRING" id="448385.sce9034"/>
<keyword evidence="3" id="KW-1185">Reference proteome</keyword>
<dbReference type="eggNOG" id="COG1235">
    <property type="taxonomic scope" value="Bacteria"/>
</dbReference>
<dbReference type="GO" id="GO:0042781">
    <property type="term" value="F:3'-tRNA processing endoribonuclease activity"/>
    <property type="evidence" value="ECO:0007669"/>
    <property type="project" value="TreeGrafter"/>
</dbReference>
<name>A9G9M5_SORC5</name>
<dbReference type="HOGENOM" id="CLU_031317_1_0_7"/>
<proteinExistence type="predicted"/>